<dbReference type="RefSeq" id="WP_359345824.1">
    <property type="nucleotide sequence ID" value="NZ_JBEYXV010000003.1"/>
</dbReference>
<organism evidence="3 4">
    <name type="scientific">Streptomyces atriruber</name>
    <dbReference type="NCBI Taxonomy" id="545121"/>
    <lineage>
        <taxon>Bacteria</taxon>
        <taxon>Bacillati</taxon>
        <taxon>Actinomycetota</taxon>
        <taxon>Actinomycetes</taxon>
        <taxon>Kitasatosporales</taxon>
        <taxon>Streptomycetaceae</taxon>
        <taxon>Streptomyces</taxon>
    </lineage>
</organism>
<feature type="region of interest" description="Disordered" evidence="1">
    <location>
        <begin position="38"/>
        <end position="97"/>
    </location>
</feature>
<feature type="signal peptide" evidence="2">
    <location>
        <begin position="1"/>
        <end position="37"/>
    </location>
</feature>
<name>A0ABV3BH88_9ACTN</name>
<feature type="region of interest" description="Disordered" evidence="1">
    <location>
        <begin position="1"/>
        <end position="20"/>
    </location>
</feature>
<proteinExistence type="predicted"/>
<feature type="chain" id="PRO_5047222767" description="Lipoprotein" evidence="2">
    <location>
        <begin position="38"/>
        <end position="178"/>
    </location>
</feature>
<dbReference type="Proteomes" id="UP001551176">
    <property type="component" value="Unassembled WGS sequence"/>
</dbReference>
<feature type="compositionally biased region" description="Basic and acidic residues" evidence="1">
    <location>
        <begin position="80"/>
        <end position="89"/>
    </location>
</feature>
<dbReference type="EMBL" id="JBEYXV010000003">
    <property type="protein sequence ID" value="MEU6820374.1"/>
    <property type="molecule type" value="Genomic_DNA"/>
</dbReference>
<sequence>MRTARTTRPSRTTGPTTRTRSVAFASAFAALALFAGACSSGSDSGSGSGSSDSADGGKGADADKAFKERECLRKNGLKVPEPKSGEDSRGITIGGDMSKEKMEAAMKKCGMGGGSKGGGVSQADKDKMLKYAQCMRKNGFNMPDPKFDGGAMQAQPMPKGAEAKKMEKAAEACKGIVK</sequence>
<evidence type="ECO:0000313" key="3">
    <source>
        <dbReference type="EMBL" id="MEU6820374.1"/>
    </source>
</evidence>
<evidence type="ECO:0000256" key="2">
    <source>
        <dbReference type="SAM" id="SignalP"/>
    </source>
</evidence>
<gene>
    <name evidence="3" type="ORF">ABZ921_07075</name>
</gene>
<keyword evidence="4" id="KW-1185">Reference proteome</keyword>
<keyword evidence="2" id="KW-0732">Signal</keyword>
<feature type="region of interest" description="Disordered" evidence="1">
    <location>
        <begin position="142"/>
        <end position="166"/>
    </location>
</feature>
<evidence type="ECO:0008006" key="5">
    <source>
        <dbReference type="Google" id="ProtNLM"/>
    </source>
</evidence>
<accession>A0ABV3BH88</accession>
<feature type="compositionally biased region" description="Low complexity" evidence="1">
    <location>
        <begin position="38"/>
        <end position="54"/>
    </location>
</feature>
<comment type="caution">
    <text evidence="3">The sequence shown here is derived from an EMBL/GenBank/DDBJ whole genome shotgun (WGS) entry which is preliminary data.</text>
</comment>
<reference evidence="3 4" key="1">
    <citation type="submission" date="2024-06" db="EMBL/GenBank/DDBJ databases">
        <title>The Natural Products Discovery Center: Release of the First 8490 Sequenced Strains for Exploring Actinobacteria Biosynthetic Diversity.</title>
        <authorList>
            <person name="Kalkreuter E."/>
            <person name="Kautsar S.A."/>
            <person name="Yang D."/>
            <person name="Bader C.D."/>
            <person name="Teijaro C.N."/>
            <person name="Fluegel L."/>
            <person name="Davis C.M."/>
            <person name="Simpson J.R."/>
            <person name="Lauterbach L."/>
            <person name="Steele A.D."/>
            <person name="Gui C."/>
            <person name="Meng S."/>
            <person name="Li G."/>
            <person name="Viehrig K."/>
            <person name="Ye F."/>
            <person name="Su P."/>
            <person name="Kiefer A.F."/>
            <person name="Nichols A."/>
            <person name="Cepeda A.J."/>
            <person name="Yan W."/>
            <person name="Fan B."/>
            <person name="Jiang Y."/>
            <person name="Adhikari A."/>
            <person name="Zheng C.-J."/>
            <person name="Schuster L."/>
            <person name="Cowan T.M."/>
            <person name="Smanski M.J."/>
            <person name="Chevrette M.G."/>
            <person name="De Carvalho L.P.S."/>
            <person name="Shen B."/>
        </authorList>
    </citation>
    <scope>NUCLEOTIDE SEQUENCE [LARGE SCALE GENOMIC DNA]</scope>
    <source>
        <strain evidence="3 4">NPDC046838</strain>
    </source>
</reference>
<protein>
    <recommendedName>
        <fullName evidence="5">Lipoprotein</fullName>
    </recommendedName>
</protein>
<evidence type="ECO:0000256" key="1">
    <source>
        <dbReference type="SAM" id="MobiDB-lite"/>
    </source>
</evidence>
<feature type="compositionally biased region" description="Basic and acidic residues" evidence="1">
    <location>
        <begin position="58"/>
        <end position="73"/>
    </location>
</feature>
<evidence type="ECO:0000313" key="4">
    <source>
        <dbReference type="Proteomes" id="UP001551176"/>
    </source>
</evidence>